<evidence type="ECO:0000313" key="1">
    <source>
        <dbReference type="EMBL" id="VEN74547.1"/>
    </source>
</evidence>
<organism evidence="1">
    <name type="scientific">uncultured Desulfobacteraceae bacterium</name>
    <dbReference type="NCBI Taxonomy" id="218296"/>
    <lineage>
        <taxon>Bacteria</taxon>
        <taxon>Pseudomonadati</taxon>
        <taxon>Thermodesulfobacteriota</taxon>
        <taxon>Desulfobacteria</taxon>
        <taxon>Desulfobacterales</taxon>
        <taxon>Desulfobacteraceae</taxon>
        <taxon>environmental samples</taxon>
    </lineage>
</organism>
<protein>
    <submittedName>
        <fullName evidence="1">Uncharacterized protein</fullName>
    </submittedName>
</protein>
<proteinExistence type="predicted"/>
<accession>A0A484HIG1</accession>
<name>A0A484HIG1_9BACT</name>
<dbReference type="AlphaFoldDB" id="A0A484HIG1"/>
<dbReference type="EMBL" id="CAACVI010000034">
    <property type="protein sequence ID" value="VEN74547.1"/>
    <property type="molecule type" value="Genomic_DNA"/>
</dbReference>
<gene>
    <name evidence="1" type="ORF">EPICR_40129</name>
</gene>
<reference evidence="1" key="1">
    <citation type="submission" date="2019-01" db="EMBL/GenBank/DDBJ databases">
        <authorList>
            <consortium name="Genoscope - CEA"/>
            <person name="William W."/>
        </authorList>
    </citation>
    <scope>NUCLEOTIDE SEQUENCE</scope>
    <source>
        <strain evidence="1">CR-1</strain>
    </source>
</reference>
<sequence length="120" mass="13918">MSTDFGLSEFNVMDEAERLRRYRRYVYEAGALSRPDKSFSGAIKDGVLEKERQAGFNLSRVQRFAYRTRYFSDSGIIGSKAFVMKNYQRFKGHFQCKHEKKPKSIKGLNGIYSLKRLANA</sequence>